<protein>
    <recommendedName>
        <fullName evidence="5">Carboxylic ester hydrolase</fullName>
        <ecNumber evidence="5">3.1.1.-</ecNumber>
    </recommendedName>
</protein>
<dbReference type="SUPFAM" id="SSF53474">
    <property type="entry name" value="alpha/beta-Hydrolases"/>
    <property type="match status" value="1"/>
</dbReference>
<evidence type="ECO:0000256" key="5">
    <source>
        <dbReference type="RuleBase" id="RU361235"/>
    </source>
</evidence>
<accession>A0A8E5NHC7</accession>
<name>A0A8E5NHC7_SCHGR</name>
<keyword evidence="4" id="KW-0325">Glycoprotein</keyword>
<evidence type="ECO:0000256" key="4">
    <source>
        <dbReference type="ARBA" id="ARBA00023180"/>
    </source>
</evidence>
<dbReference type="InterPro" id="IPR019826">
    <property type="entry name" value="Carboxylesterase_B_AS"/>
</dbReference>
<evidence type="ECO:0000256" key="3">
    <source>
        <dbReference type="ARBA" id="ARBA00022801"/>
    </source>
</evidence>
<dbReference type="InterPro" id="IPR029058">
    <property type="entry name" value="AB_hydrolase_fold"/>
</dbReference>
<dbReference type="OrthoDB" id="19653at2759"/>
<feature type="domain" description="Carboxylesterase type B" evidence="7">
    <location>
        <begin position="36"/>
        <end position="549"/>
    </location>
</feature>
<dbReference type="AlphaFoldDB" id="A0A8E5NHC7"/>
<dbReference type="PANTHER" id="PTHR11559">
    <property type="entry name" value="CARBOXYLESTERASE"/>
    <property type="match status" value="1"/>
</dbReference>
<evidence type="ECO:0000256" key="1">
    <source>
        <dbReference type="ARBA" id="ARBA00005964"/>
    </source>
</evidence>
<feature type="region of interest" description="Disordered" evidence="6">
    <location>
        <begin position="27"/>
        <end position="46"/>
    </location>
</feature>
<dbReference type="InterPro" id="IPR050309">
    <property type="entry name" value="Type-B_Carboxylest/Lipase"/>
</dbReference>
<dbReference type="EC" id="3.1.1.-" evidence="5"/>
<feature type="signal peptide" evidence="5">
    <location>
        <begin position="1"/>
        <end position="24"/>
    </location>
</feature>
<evidence type="ECO:0000256" key="2">
    <source>
        <dbReference type="ARBA" id="ARBA00022487"/>
    </source>
</evidence>
<evidence type="ECO:0000256" key="6">
    <source>
        <dbReference type="SAM" id="MobiDB-lite"/>
    </source>
</evidence>
<dbReference type="FunFam" id="3.40.50.1820:FF:000155">
    <property type="entry name" value="Carboxylic ester hydrolase"/>
    <property type="match status" value="1"/>
</dbReference>
<dbReference type="Pfam" id="PF00135">
    <property type="entry name" value="COesterase"/>
    <property type="match status" value="1"/>
</dbReference>
<keyword evidence="5" id="KW-0732">Signal</keyword>
<dbReference type="EMBL" id="MW962436">
    <property type="protein sequence ID" value="QVD39202.1"/>
    <property type="molecule type" value="mRNA"/>
</dbReference>
<feature type="chain" id="PRO_5034447313" description="Carboxylic ester hydrolase" evidence="5">
    <location>
        <begin position="25"/>
        <end position="579"/>
    </location>
</feature>
<dbReference type="InterPro" id="IPR002018">
    <property type="entry name" value="CarbesteraseB"/>
</dbReference>
<proteinExistence type="evidence at transcript level"/>
<organism evidence="8">
    <name type="scientific">Schistocerca gregaria</name>
    <name type="common">Desert locust</name>
    <name type="synonym">Gryllus gregarius</name>
    <dbReference type="NCBI Taxonomy" id="7010"/>
    <lineage>
        <taxon>Eukaryota</taxon>
        <taxon>Metazoa</taxon>
        <taxon>Ecdysozoa</taxon>
        <taxon>Arthropoda</taxon>
        <taxon>Hexapoda</taxon>
        <taxon>Insecta</taxon>
        <taxon>Pterygota</taxon>
        <taxon>Neoptera</taxon>
        <taxon>Polyneoptera</taxon>
        <taxon>Orthoptera</taxon>
        <taxon>Caelifera</taxon>
        <taxon>Acrididea</taxon>
        <taxon>Acridomorpha</taxon>
        <taxon>Acridoidea</taxon>
        <taxon>Acrididae</taxon>
        <taxon>Cyrtacanthacridinae</taxon>
        <taxon>Schistocerca</taxon>
    </lineage>
</organism>
<dbReference type="Gene3D" id="3.40.50.1820">
    <property type="entry name" value="alpha/beta hydrolase"/>
    <property type="match status" value="1"/>
</dbReference>
<dbReference type="GO" id="GO:0052689">
    <property type="term" value="F:carboxylic ester hydrolase activity"/>
    <property type="evidence" value="ECO:0007669"/>
    <property type="project" value="UniProtKB-KW"/>
</dbReference>
<reference evidence="8" key="1">
    <citation type="journal article" date="2021" name="J. Neurophysiol.">
        <title>Gene transcription changes in a locust model of noise-induced deafness.</title>
        <authorList>
            <person name="French A.S."/>
            <person name="Warren B."/>
        </authorList>
    </citation>
    <scope>NUCLEOTIDE SEQUENCE</scope>
</reference>
<keyword evidence="3 5" id="KW-0378">Hydrolase</keyword>
<keyword evidence="2" id="KW-0719">Serine esterase</keyword>
<evidence type="ECO:0000313" key="8">
    <source>
        <dbReference type="EMBL" id="QVD39202.1"/>
    </source>
</evidence>
<dbReference type="PROSITE" id="PS00122">
    <property type="entry name" value="CARBOXYLESTERASE_B_1"/>
    <property type="match status" value="1"/>
</dbReference>
<comment type="similarity">
    <text evidence="1 5">Belongs to the type-B carboxylesterase/lipase family.</text>
</comment>
<evidence type="ECO:0000259" key="7">
    <source>
        <dbReference type="Pfam" id="PF00135"/>
    </source>
</evidence>
<sequence>MRSARGALALLLAACVALLAPARCARKGGGAGEQREPQVQTAQGRLRGSVMTSLDGRNIMAFRGVRYALPPVGELRFKPPSPPQPWNDVINATQDGVRCPNAQSANDSSEDCLFLNVYTTKLPEGRQNTGRPVLVFFHPGGFYSMRGSSDLFGPQYLMDEDIVLVTVNYRLGALGFLSTGDSVLPGNNGFKDQVQALRWVQQNIAFFGGDPNSVTISGYSAGSASVYLHMVSPMSKGLFHKAIAMSGAVQNVVVKDPLQQAKRQARLLNCPDGTSEEIVNCLRGKDAQEIAETLRGLAEWGWDPIRVFGAVVEDDYQNEAERFLTADPTQQFLSGNFTHIPLITGTTKDEFSWKALQILRNTSWAEDMSENYERVFPISFMYERNTPRSRQISRELKTFYLGTEPITNNSRIGLGQLYADAIEIFPVDRIAKIISRSNTSPVYYYQFTYQGRYSWVYIPGTLTPYGVVHHDDLIYLFYISVLFPPFTNTDPEYTTVKKMTKMWSNFVKTGNPTSERNDLVNVEWQNLTASRQVYLEIGSELTMKNGLYYQDRMSLWDSLFPLSTSGNDRIKGHGYQRKQ</sequence>